<keyword evidence="2" id="KW-0472">Membrane</keyword>
<dbReference type="Gene3D" id="2.10.50.10">
    <property type="entry name" value="Tumor Necrosis Factor Receptor, subunit A, domain 2"/>
    <property type="match status" value="4"/>
</dbReference>
<dbReference type="GO" id="GO:0007266">
    <property type="term" value="P:Rho protein signal transduction"/>
    <property type="evidence" value="ECO:0007669"/>
    <property type="project" value="TreeGrafter"/>
</dbReference>
<feature type="repeat" description="TNFR-Cys" evidence="1">
    <location>
        <begin position="186"/>
        <end position="227"/>
    </location>
</feature>
<feature type="domain" description="TNFR-Cys" evidence="4">
    <location>
        <begin position="110"/>
        <end position="146"/>
    </location>
</feature>
<feature type="disulfide bond" evidence="1">
    <location>
        <begin position="209"/>
        <end position="227"/>
    </location>
</feature>
<feature type="signal peptide" evidence="3">
    <location>
        <begin position="1"/>
        <end position="19"/>
    </location>
</feature>
<feature type="repeat" description="TNFR-Cys" evidence="1">
    <location>
        <begin position="26"/>
        <end position="69"/>
    </location>
</feature>
<comment type="caution">
    <text evidence="1">Lacks conserved residue(s) required for the propagation of feature annotation.</text>
</comment>
<feature type="chain" id="PRO_5012577913" evidence="3">
    <location>
        <begin position="20"/>
        <end position="457"/>
    </location>
</feature>
<dbReference type="Proteomes" id="UP000242188">
    <property type="component" value="Unassembled WGS sequence"/>
</dbReference>
<dbReference type="SUPFAM" id="SSF57586">
    <property type="entry name" value="TNF receptor-like"/>
    <property type="match status" value="4"/>
</dbReference>
<feature type="repeat" description="TNFR-Cys" evidence="1">
    <location>
        <begin position="71"/>
        <end position="109"/>
    </location>
</feature>
<dbReference type="AlphaFoldDB" id="A0A210QQZ9"/>
<feature type="disulfide bond" evidence="1">
    <location>
        <begin position="206"/>
        <end position="219"/>
    </location>
</feature>
<feature type="disulfide bond" evidence="1">
    <location>
        <begin position="91"/>
        <end position="109"/>
    </location>
</feature>
<reference evidence="5 6" key="1">
    <citation type="journal article" date="2017" name="Nat. Ecol. Evol.">
        <title>Scallop genome provides insights into evolution of bilaterian karyotype and development.</title>
        <authorList>
            <person name="Wang S."/>
            <person name="Zhang J."/>
            <person name="Jiao W."/>
            <person name="Li J."/>
            <person name="Xun X."/>
            <person name="Sun Y."/>
            <person name="Guo X."/>
            <person name="Huan P."/>
            <person name="Dong B."/>
            <person name="Zhang L."/>
            <person name="Hu X."/>
            <person name="Sun X."/>
            <person name="Wang J."/>
            <person name="Zhao C."/>
            <person name="Wang Y."/>
            <person name="Wang D."/>
            <person name="Huang X."/>
            <person name="Wang R."/>
            <person name="Lv J."/>
            <person name="Li Y."/>
            <person name="Zhang Z."/>
            <person name="Liu B."/>
            <person name="Lu W."/>
            <person name="Hui Y."/>
            <person name="Liang J."/>
            <person name="Zhou Z."/>
            <person name="Hou R."/>
            <person name="Li X."/>
            <person name="Liu Y."/>
            <person name="Li H."/>
            <person name="Ning X."/>
            <person name="Lin Y."/>
            <person name="Zhao L."/>
            <person name="Xing Q."/>
            <person name="Dou J."/>
            <person name="Li Y."/>
            <person name="Mao J."/>
            <person name="Guo H."/>
            <person name="Dou H."/>
            <person name="Li T."/>
            <person name="Mu C."/>
            <person name="Jiang W."/>
            <person name="Fu Q."/>
            <person name="Fu X."/>
            <person name="Miao Y."/>
            <person name="Liu J."/>
            <person name="Yu Q."/>
            <person name="Li R."/>
            <person name="Liao H."/>
            <person name="Li X."/>
            <person name="Kong Y."/>
            <person name="Jiang Z."/>
            <person name="Chourrout D."/>
            <person name="Li R."/>
            <person name="Bao Z."/>
        </authorList>
    </citation>
    <scope>NUCLEOTIDE SEQUENCE [LARGE SCALE GENOMIC DNA]</scope>
    <source>
        <strain evidence="5 6">PY_sf001</strain>
    </source>
</reference>
<keyword evidence="3" id="KW-0732">Signal</keyword>
<feature type="disulfide bond" evidence="1">
    <location>
        <begin position="128"/>
        <end position="146"/>
    </location>
</feature>
<name>A0A210QQZ9_MIZYE</name>
<accession>A0A210QQZ9</accession>
<keyword evidence="2" id="KW-0812">Transmembrane</keyword>
<evidence type="ECO:0000256" key="3">
    <source>
        <dbReference type="SAM" id="SignalP"/>
    </source>
</evidence>
<dbReference type="PANTHER" id="PTHR46605:SF1">
    <property type="entry name" value="DEATH DOMAIN-CONTAINING MEMBRANE PROTEIN NRADD"/>
    <property type="match status" value="1"/>
</dbReference>
<dbReference type="InterPro" id="IPR001368">
    <property type="entry name" value="TNFR/NGFR_Cys_rich_reg"/>
</dbReference>
<organism evidence="5 6">
    <name type="scientific">Mizuhopecten yessoensis</name>
    <name type="common">Japanese scallop</name>
    <name type="synonym">Patinopecten yessoensis</name>
    <dbReference type="NCBI Taxonomy" id="6573"/>
    <lineage>
        <taxon>Eukaryota</taxon>
        <taxon>Metazoa</taxon>
        <taxon>Spiralia</taxon>
        <taxon>Lophotrochozoa</taxon>
        <taxon>Mollusca</taxon>
        <taxon>Bivalvia</taxon>
        <taxon>Autobranchia</taxon>
        <taxon>Pteriomorphia</taxon>
        <taxon>Pectinida</taxon>
        <taxon>Pectinoidea</taxon>
        <taxon>Pectinidae</taxon>
        <taxon>Mizuhopecten</taxon>
    </lineage>
</organism>
<feature type="disulfide bond" evidence="1">
    <location>
        <begin position="163"/>
        <end position="176"/>
    </location>
</feature>
<comment type="caution">
    <text evidence="5">The sequence shown here is derived from an EMBL/GenBank/DDBJ whole genome shotgun (WGS) entry which is preliminary data.</text>
</comment>
<sequence>MLAIIVTVFGILTVDHTEGKQILTAKCPKWRDHYTDLSLEGKAECKPCTLCKPGFRQVTHCTKVDDTHCEPCRRDTYSSSNAKRCHPCKHCRQGGKSRRKCTNIEKAQCECAKGKYYKKGKCIPCTECLPGTYVTSQCSLRRNTQCKECPEGKYYKKGKCIPCTECLPGTYVTSQCSLRRDTQCKECQEGTYTTRTPNASHYCLQCSDCRLGEIIAHTCNSTHDTVCGECRPGMFRQSSTYECAPCSLCYPDVNGSYSNAIIIDECRRRNPDQSRICMPSVTTLPIYVSNSTDVETTVSSIADMNVMKTHVRWRFFEEDDEGLALFITACIVIVLACLVLFILCVAFLHRNAVKCGNICVKHQTTKQHVPRNLLEEYLVEQRSSQSCYLTRSNSANLQCTKTNSKQSRGTTMSLETGILHYFTEKEFYPPVTWTIGAGSRSVSLYSEMFSVSTTGTL</sequence>
<dbReference type="Pfam" id="PF00020">
    <property type="entry name" value="TNFR_c6"/>
    <property type="match status" value="4"/>
</dbReference>
<dbReference type="SMART" id="SM00208">
    <property type="entry name" value="TNFR"/>
    <property type="match status" value="5"/>
</dbReference>
<gene>
    <name evidence="5" type="ORF">KP79_PYT12347</name>
</gene>
<dbReference type="OrthoDB" id="10048028at2759"/>
<evidence type="ECO:0000313" key="6">
    <source>
        <dbReference type="Proteomes" id="UP000242188"/>
    </source>
</evidence>
<feature type="disulfide bond" evidence="1">
    <location>
        <begin position="166"/>
        <end position="184"/>
    </location>
</feature>
<dbReference type="GO" id="GO:0005035">
    <property type="term" value="F:death receptor activity"/>
    <property type="evidence" value="ECO:0007669"/>
    <property type="project" value="TreeGrafter"/>
</dbReference>
<proteinExistence type="predicted"/>
<evidence type="ECO:0000313" key="5">
    <source>
        <dbReference type="EMBL" id="OWF51139.1"/>
    </source>
</evidence>
<protein>
    <submittedName>
        <fullName evidence="5">Tumor necrosis factor receptor superfamily member 5</fullName>
    </submittedName>
</protein>
<keyword evidence="5" id="KW-0675">Receptor</keyword>
<feature type="disulfide bond" evidence="1">
    <location>
        <begin position="88"/>
        <end position="101"/>
    </location>
</feature>
<dbReference type="PANTHER" id="PTHR46605">
    <property type="entry name" value="TUMOR NECROSIS FACTOR RECEPTOR"/>
    <property type="match status" value="1"/>
</dbReference>
<keyword evidence="6" id="KW-1185">Reference proteome</keyword>
<feature type="repeat" description="TNFR-Cys" evidence="1">
    <location>
        <begin position="110"/>
        <end position="146"/>
    </location>
</feature>
<feature type="disulfide bond" evidence="1">
    <location>
        <begin position="51"/>
        <end position="69"/>
    </location>
</feature>
<keyword evidence="2" id="KW-1133">Transmembrane helix</keyword>
<dbReference type="GO" id="GO:0015026">
    <property type="term" value="F:coreceptor activity"/>
    <property type="evidence" value="ECO:0007669"/>
    <property type="project" value="TreeGrafter"/>
</dbReference>
<dbReference type="PROSITE" id="PS00652">
    <property type="entry name" value="TNFR_NGFR_1"/>
    <property type="match status" value="3"/>
</dbReference>
<feature type="domain" description="TNFR-Cys" evidence="4">
    <location>
        <begin position="148"/>
        <end position="184"/>
    </location>
</feature>
<dbReference type="GO" id="GO:0048406">
    <property type="term" value="F:nerve growth factor binding"/>
    <property type="evidence" value="ECO:0007669"/>
    <property type="project" value="TreeGrafter"/>
</dbReference>
<feature type="transmembrane region" description="Helical" evidence="2">
    <location>
        <begin position="323"/>
        <end position="348"/>
    </location>
</feature>
<feature type="domain" description="TNFR-Cys" evidence="4">
    <location>
        <begin position="186"/>
        <end position="227"/>
    </location>
</feature>
<evidence type="ECO:0000256" key="2">
    <source>
        <dbReference type="SAM" id="Phobius"/>
    </source>
</evidence>
<dbReference type="EMBL" id="NEDP02002316">
    <property type="protein sequence ID" value="OWF51139.1"/>
    <property type="molecule type" value="Genomic_DNA"/>
</dbReference>
<dbReference type="GO" id="GO:0009986">
    <property type="term" value="C:cell surface"/>
    <property type="evidence" value="ECO:0007669"/>
    <property type="project" value="TreeGrafter"/>
</dbReference>
<feature type="disulfide bond" evidence="1">
    <location>
        <begin position="48"/>
        <end position="61"/>
    </location>
</feature>
<feature type="disulfide bond" evidence="1">
    <location>
        <begin position="125"/>
        <end position="138"/>
    </location>
</feature>
<feature type="domain" description="TNFR-Cys" evidence="4">
    <location>
        <begin position="26"/>
        <end position="69"/>
    </location>
</feature>
<feature type="domain" description="TNFR-Cys" evidence="4">
    <location>
        <begin position="71"/>
        <end position="109"/>
    </location>
</feature>
<dbReference type="InterPro" id="IPR052302">
    <property type="entry name" value="Neurotrophin_rcpt-DD"/>
</dbReference>
<evidence type="ECO:0000259" key="4">
    <source>
        <dbReference type="PROSITE" id="PS50050"/>
    </source>
</evidence>
<dbReference type="PROSITE" id="PS50050">
    <property type="entry name" value="TNFR_NGFR_2"/>
    <property type="match status" value="5"/>
</dbReference>
<keyword evidence="1" id="KW-1015">Disulfide bond</keyword>
<dbReference type="STRING" id="6573.A0A210QQZ9"/>
<evidence type="ECO:0000256" key="1">
    <source>
        <dbReference type="PROSITE-ProRule" id="PRU00206"/>
    </source>
</evidence>
<feature type="repeat" description="TNFR-Cys" evidence="1">
    <location>
        <begin position="148"/>
        <end position="184"/>
    </location>
</feature>
<dbReference type="GO" id="GO:0005886">
    <property type="term" value="C:plasma membrane"/>
    <property type="evidence" value="ECO:0007669"/>
    <property type="project" value="TreeGrafter"/>
</dbReference>